<reference evidence="2 3" key="1">
    <citation type="submission" date="2017-12" db="EMBL/GenBank/DDBJ databases">
        <title>Phylogenetic diversity of female urinary microbiome.</title>
        <authorList>
            <person name="Thomas-White K."/>
            <person name="Wolfe A.J."/>
        </authorList>
    </citation>
    <scope>NUCLEOTIDE SEQUENCE [LARGE SCALE GENOMIC DNA]</scope>
    <source>
        <strain evidence="2 3">UMB0832</strain>
    </source>
</reference>
<keyword evidence="1" id="KW-1133">Transmembrane helix</keyword>
<gene>
    <name evidence="2" type="ORF">CYK16_03885</name>
</gene>
<dbReference type="AlphaFoldDB" id="A0A2I1UEN9"/>
<sequence>MDEEDIKLFNAAFLCLGIVGVIVIALIAFQPDGYQRFLKFIEITSEGFEKFSNIMNELLSFWN</sequence>
<keyword evidence="1" id="KW-0812">Transmembrane</keyword>
<keyword evidence="3" id="KW-1185">Reference proteome</keyword>
<accession>A0A2I1UEN9</accession>
<organism evidence="2 3">
    <name type="scientific">Streptococcus oralis subsp. dentisani</name>
    <dbReference type="NCBI Taxonomy" id="1458253"/>
    <lineage>
        <taxon>Bacteria</taxon>
        <taxon>Bacillati</taxon>
        <taxon>Bacillota</taxon>
        <taxon>Bacilli</taxon>
        <taxon>Lactobacillales</taxon>
        <taxon>Streptococcaceae</taxon>
        <taxon>Streptococcus</taxon>
    </lineage>
</organism>
<evidence type="ECO:0000313" key="3">
    <source>
        <dbReference type="Proteomes" id="UP000234761"/>
    </source>
</evidence>
<feature type="transmembrane region" description="Helical" evidence="1">
    <location>
        <begin position="6"/>
        <end position="29"/>
    </location>
</feature>
<dbReference type="EMBL" id="PKIG01000002">
    <property type="protein sequence ID" value="PLA04302.1"/>
    <property type="molecule type" value="Genomic_DNA"/>
</dbReference>
<proteinExistence type="predicted"/>
<dbReference type="Proteomes" id="UP000234761">
    <property type="component" value="Unassembled WGS sequence"/>
</dbReference>
<evidence type="ECO:0000313" key="2">
    <source>
        <dbReference type="EMBL" id="PLA04302.1"/>
    </source>
</evidence>
<protein>
    <submittedName>
        <fullName evidence="2">Uncharacterized protein</fullName>
    </submittedName>
</protein>
<comment type="caution">
    <text evidence="2">The sequence shown here is derived from an EMBL/GenBank/DDBJ whole genome shotgun (WGS) entry which is preliminary data.</text>
</comment>
<evidence type="ECO:0000256" key="1">
    <source>
        <dbReference type="SAM" id="Phobius"/>
    </source>
</evidence>
<name>A0A2I1UEN9_STROR</name>
<keyword evidence="1" id="KW-0472">Membrane</keyword>
<dbReference type="RefSeq" id="WP_101776663.1">
    <property type="nucleotide sequence ID" value="NZ_PKIG01000002.1"/>
</dbReference>